<reference evidence="3" key="1">
    <citation type="submission" date="2023-07" db="EMBL/GenBank/DDBJ databases">
        <title>30 novel species of actinomycetes from the DSMZ collection.</title>
        <authorList>
            <person name="Nouioui I."/>
        </authorList>
    </citation>
    <scope>NUCLEOTIDE SEQUENCE [LARGE SCALE GENOMIC DNA]</scope>
    <source>
        <strain evidence="3">DSM 44399</strain>
    </source>
</reference>
<dbReference type="InterPro" id="IPR051917">
    <property type="entry name" value="Transposase-Integrase"/>
</dbReference>
<protein>
    <submittedName>
        <fullName evidence="2">Helix-turn-helix domain-containing protein</fullName>
    </submittedName>
</protein>
<feature type="domain" description="Transposase IS30-like HTH" evidence="1">
    <location>
        <begin position="10"/>
        <end position="53"/>
    </location>
</feature>
<dbReference type="PANTHER" id="PTHR10948">
    <property type="entry name" value="TRANSPOSASE"/>
    <property type="match status" value="1"/>
</dbReference>
<keyword evidence="3" id="KW-1185">Reference proteome</keyword>
<dbReference type="Pfam" id="PF13936">
    <property type="entry name" value="HTH_38"/>
    <property type="match status" value="1"/>
</dbReference>
<evidence type="ECO:0000313" key="3">
    <source>
        <dbReference type="Proteomes" id="UP001183176"/>
    </source>
</evidence>
<accession>A0ABU2JF08</accession>
<evidence type="ECO:0000313" key="2">
    <source>
        <dbReference type="EMBL" id="MDT0263512.1"/>
    </source>
</evidence>
<proteinExistence type="predicted"/>
<dbReference type="InterPro" id="IPR009057">
    <property type="entry name" value="Homeodomain-like_sf"/>
</dbReference>
<dbReference type="EMBL" id="JAVREH010000041">
    <property type="protein sequence ID" value="MDT0263512.1"/>
    <property type="molecule type" value="Genomic_DNA"/>
</dbReference>
<dbReference type="SUPFAM" id="SSF46689">
    <property type="entry name" value="Homeodomain-like"/>
    <property type="match status" value="1"/>
</dbReference>
<dbReference type="Proteomes" id="UP001183176">
    <property type="component" value="Unassembled WGS sequence"/>
</dbReference>
<sequence>MRPRRGRGLKGRCLSFAEREQLGLLRAAGMSMRAIATQLGRSPSTISRELRRNTEVGGYLASSAHAMAYHRASRPSLRSWR</sequence>
<comment type="caution">
    <text evidence="2">The sequence shown here is derived from an EMBL/GenBank/DDBJ whole genome shotgun (WGS) entry which is preliminary data.</text>
</comment>
<name>A0ABU2JF08_9ACTN</name>
<dbReference type="PANTHER" id="PTHR10948:SF23">
    <property type="entry name" value="TRANSPOSASE INSI FOR INSERTION SEQUENCE ELEMENT IS30A-RELATED"/>
    <property type="match status" value="1"/>
</dbReference>
<dbReference type="InterPro" id="IPR025246">
    <property type="entry name" value="IS30-like_HTH"/>
</dbReference>
<gene>
    <name evidence="2" type="ORF">RM423_19200</name>
</gene>
<dbReference type="Gene3D" id="1.10.10.60">
    <property type="entry name" value="Homeodomain-like"/>
    <property type="match status" value="1"/>
</dbReference>
<evidence type="ECO:0000259" key="1">
    <source>
        <dbReference type="Pfam" id="PF13936"/>
    </source>
</evidence>
<organism evidence="2 3">
    <name type="scientific">Jatrophihabitans lederbergiae</name>
    <dbReference type="NCBI Taxonomy" id="3075547"/>
    <lineage>
        <taxon>Bacteria</taxon>
        <taxon>Bacillati</taxon>
        <taxon>Actinomycetota</taxon>
        <taxon>Actinomycetes</taxon>
        <taxon>Jatrophihabitantales</taxon>
        <taxon>Jatrophihabitantaceae</taxon>
        <taxon>Jatrophihabitans</taxon>
    </lineage>
</organism>